<gene>
    <name evidence="2" type="ORF">IM532_11035</name>
</gene>
<dbReference type="RefSeq" id="WP_194183513.1">
    <property type="nucleotide sequence ID" value="NZ_JADGIK010000007.1"/>
</dbReference>
<evidence type="ECO:0000313" key="3">
    <source>
        <dbReference type="Proteomes" id="UP000608754"/>
    </source>
</evidence>
<evidence type="ECO:0008006" key="4">
    <source>
        <dbReference type="Google" id="ProtNLM"/>
    </source>
</evidence>
<reference evidence="2" key="1">
    <citation type="submission" date="2020-10" db="EMBL/GenBank/DDBJ databases">
        <authorList>
            <person name="Lu T."/>
            <person name="Wang Q."/>
            <person name="Han X."/>
        </authorList>
    </citation>
    <scope>NUCLEOTIDE SEQUENCE</scope>
    <source>
        <strain evidence="2">WQ 117</strain>
    </source>
</reference>
<evidence type="ECO:0000313" key="2">
    <source>
        <dbReference type="EMBL" id="MBF0597968.1"/>
    </source>
</evidence>
<evidence type="ECO:0000256" key="1">
    <source>
        <dbReference type="SAM" id="Phobius"/>
    </source>
</evidence>
<dbReference type="AlphaFoldDB" id="A0A8J7K4X9"/>
<feature type="transmembrane region" description="Helical" evidence="1">
    <location>
        <begin position="77"/>
        <end position="95"/>
    </location>
</feature>
<dbReference type="PANTHER" id="PTHR36974:SF1">
    <property type="entry name" value="DOXX FAMILY MEMBRANE PROTEIN"/>
    <property type="match status" value="1"/>
</dbReference>
<dbReference type="Proteomes" id="UP000608754">
    <property type="component" value="Unassembled WGS sequence"/>
</dbReference>
<keyword evidence="3" id="KW-1185">Reference proteome</keyword>
<dbReference type="EMBL" id="JADGIK010000007">
    <property type="protein sequence ID" value="MBF0597968.1"/>
    <property type="molecule type" value="Genomic_DNA"/>
</dbReference>
<comment type="caution">
    <text evidence="2">The sequence shown here is derived from an EMBL/GenBank/DDBJ whole genome shotgun (WGS) entry which is preliminary data.</text>
</comment>
<name>A0A8J7K4X9_9FLAO</name>
<protein>
    <recommendedName>
        <fullName evidence="4">DoxX family membrane protein</fullName>
    </recommendedName>
</protein>
<sequence length="145" mass="16479">MKNYPTSVSQTLTRFVLGLFMLFAGISHLTFMRSEFQAQVPQWLQKTAAMSDAVVLVSGVVEIIFGLALLFLGRYKAYVGIALALFYIIIFPGNISQYINGVDAFGLDTDLKRLIRLFFQPILVILALWSTKGYNLLKKQNKYWK</sequence>
<organism evidence="2 3">
    <name type="scientific">Faecalibacter rhinopitheci</name>
    <dbReference type="NCBI Taxonomy" id="2779678"/>
    <lineage>
        <taxon>Bacteria</taxon>
        <taxon>Pseudomonadati</taxon>
        <taxon>Bacteroidota</taxon>
        <taxon>Flavobacteriia</taxon>
        <taxon>Flavobacteriales</taxon>
        <taxon>Weeksellaceae</taxon>
        <taxon>Faecalibacter</taxon>
    </lineage>
</organism>
<proteinExistence type="predicted"/>
<accession>A0A8J7K4X9</accession>
<keyword evidence="1" id="KW-1133">Transmembrane helix</keyword>
<dbReference type="PANTHER" id="PTHR36974">
    <property type="entry name" value="MEMBRANE PROTEIN-RELATED"/>
    <property type="match status" value="1"/>
</dbReference>
<keyword evidence="1" id="KW-0472">Membrane</keyword>
<keyword evidence="1" id="KW-0812">Transmembrane</keyword>
<feature type="transmembrane region" description="Helical" evidence="1">
    <location>
        <begin position="115"/>
        <end position="137"/>
    </location>
</feature>
<feature type="transmembrane region" description="Helical" evidence="1">
    <location>
        <begin position="12"/>
        <end position="33"/>
    </location>
</feature>
<feature type="transmembrane region" description="Helical" evidence="1">
    <location>
        <begin position="53"/>
        <end position="72"/>
    </location>
</feature>